<evidence type="ECO:0000313" key="6">
    <source>
        <dbReference type="Proteomes" id="UP000280696"/>
    </source>
</evidence>
<dbReference type="EC" id="3.1.1.-" evidence="3"/>
<accession>A0A3A9APC6</accession>
<feature type="domain" description="Carboxylesterase type B" evidence="4">
    <location>
        <begin position="12"/>
        <end position="486"/>
    </location>
</feature>
<dbReference type="Proteomes" id="UP000280696">
    <property type="component" value="Unassembled WGS sequence"/>
</dbReference>
<proteinExistence type="inferred from homology"/>
<evidence type="ECO:0000313" key="5">
    <source>
        <dbReference type="EMBL" id="RKI93129.1"/>
    </source>
</evidence>
<name>A0A3A9APC6_9FIRM</name>
<dbReference type="InterPro" id="IPR019826">
    <property type="entry name" value="Carboxylesterase_B_AS"/>
</dbReference>
<dbReference type="InterPro" id="IPR029058">
    <property type="entry name" value="AB_hydrolase_fold"/>
</dbReference>
<sequence>MEHCFIYAPDRAIAETKSGKVRGYEYDGITIFKGIPYAKARRFHAPEPVERWDGIFEATSYGYVCPLLELPKPYGELNIPHRYWIMNEECQNLNVWTPACDGEKRPVMVWLHGGGFEAGSAIENIAYEGENMCRIGQVVVVSINHRLNLLGYFDLSAYGSEYANSGNAGTDDIIMALQWIRDNIANFGGDPENVTLFGQSGGGAKITTLLQTPKADGLFAKGINMSGVAETIMGDSKGNGEDLAIALMAELGIDGDIRELETISYESMAKAYLHVKPELAAEGKYLGCTPHPNAFYKGTPNESGFRMETAHIPLLVGTVYGEFSGIIPCTYDKNRLTREEGIQIVRQTAGEKAAEELVPLFQAAYPKRNPVEMLSLDFLFRLPTQQYIRQRSAINQFTYSYLFNLDLPVNGGSAPWHCADIPYVFHNTELVPVTQERGVTENLEAQIFNSVIAFARTGKPNHEGIPYWPASTPEEEQTMVFGKNTQLRCNHDAKLIPLLAKYMGPVFERIMYENTEKIQH</sequence>
<protein>
    <recommendedName>
        <fullName evidence="3">Carboxylic ester hydrolase</fullName>
        <ecNumber evidence="3">3.1.1.-</ecNumber>
    </recommendedName>
</protein>
<dbReference type="InterPro" id="IPR002018">
    <property type="entry name" value="CarbesteraseB"/>
</dbReference>
<evidence type="ECO:0000256" key="2">
    <source>
        <dbReference type="ARBA" id="ARBA00022801"/>
    </source>
</evidence>
<dbReference type="PANTHER" id="PTHR11559">
    <property type="entry name" value="CARBOXYLESTERASE"/>
    <property type="match status" value="1"/>
</dbReference>
<evidence type="ECO:0000256" key="1">
    <source>
        <dbReference type="ARBA" id="ARBA00005964"/>
    </source>
</evidence>
<dbReference type="EMBL" id="RAYQ01000003">
    <property type="protein sequence ID" value="RKI93129.1"/>
    <property type="molecule type" value="Genomic_DNA"/>
</dbReference>
<evidence type="ECO:0000256" key="3">
    <source>
        <dbReference type="RuleBase" id="RU361235"/>
    </source>
</evidence>
<reference evidence="5 6" key="1">
    <citation type="submission" date="2018-09" db="EMBL/GenBank/DDBJ databases">
        <title>Murine metabolic-syndrome-specific gut microbial biobank.</title>
        <authorList>
            <person name="Liu C."/>
        </authorList>
    </citation>
    <scope>NUCLEOTIDE SEQUENCE [LARGE SCALE GENOMIC DNA]</scope>
    <source>
        <strain evidence="5 6">0.1xD8-82</strain>
    </source>
</reference>
<organism evidence="5 6">
    <name type="scientific">Parablautia intestinalis</name>
    <dbReference type="NCBI Taxonomy" id="2320100"/>
    <lineage>
        <taxon>Bacteria</taxon>
        <taxon>Bacillati</taxon>
        <taxon>Bacillota</taxon>
        <taxon>Clostridia</taxon>
        <taxon>Lachnospirales</taxon>
        <taxon>Lachnospiraceae</taxon>
        <taxon>Parablautia</taxon>
    </lineage>
</organism>
<evidence type="ECO:0000259" key="4">
    <source>
        <dbReference type="Pfam" id="PF00135"/>
    </source>
</evidence>
<dbReference type="Gene3D" id="3.40.50.1820">
    <property type="entry name" value="alpha/beta hydrolase"/>
    <property type="match status" value="1"/>
</dbReference>
<comment type="similarity">
    <text evidence="1 3">Belongs to the type-B carboxylesterase/lipase family.</text>
</comment>
<dbReference type="AlphaFoldDB" id="A0A3A9APC6"/>
<dbReference type="InterPro" id="IPR050309">
    <property type="entry name" value="Type-B_Carboxylest/Lipase"/>
</dbReference>
<comment type="caution">
    <text evidence="5">The sequence shown here is derived from an EMBL/GenBank/DDBJ whole genome shotgun (WGS) entry which is preliminary data.</text>
</comment>
<dbReference type="Pfam" id="PF00135">
    <property type="entry name" value="COesterase"/>
    <property type="match status" value="1"/>
</dbReference>
<gene>
    <name evidence="5" type="ORF">D7V94_03835</name>
</gene>
<dbReference type="SUPFAM" id="SSF53474">
    <property type="entry name" value="alpha/beta-Hydrolases"/>
    <property type="match status" value="1"/>
</dbReference>
<dbReference type="OrthoDB" id="9775851at2"/>
<keyword evidence="6" id="KW-1185">Reference proteome</keyword>
<keyword evidence="2 3" id="KW-0378">Hydrolase</keyword>
<dbReference type="GO" id="GO:0016787">
    <property type="term" value="F:hydrolase activity"/>
    <property type="evidence" value="ECO:0007669"/>
    <property type="project" value="UniProtKB-KW"/>
</dbReference>
<dbReference type="RefSeq" id="WP_120466976.1">
    <property type="nucleotide sequence ID" value="NZ_RAYQ01000003.1"/>
</dbReference>
<dbReference type="PROSITE" id="PS00122">
    <property type="entry name" value="CARBOXYLESTERASE_B_1"/>
    <property type="match status" value="1"/>
</dbReference>